<gene>
    <name evidence="1" type="ORF">BG844_14440</name>
</gene>
<sequence length="239" mass="24701">MPDDDALIAELRALAADLEVPEAADQRAAVRARLVALPPRRARRWVVAGIAALAGTVVAVSPARAAVVDAVGEALRVVGIEVRAEPGPRLPSVPSPLPSPGSVTLAGARAAAPFPVLVPAALGVPEKVELADPGPDGAPRVVTMTFRGGAVRFDQFDGRVSPAFLKSSTAAEWSEVGGESAIWLPGPHPVTYVDRQGVQRTETGRLAAPTLIWSAGTVTYRLEGLPTLAEATAVAAELR</sequence>
<proteinExistence type="predicted"/>
<reference evidence="1 2" key="1">
    <citation type="submission" date="2016-09" db="EMBL/GenBank/DDBJ databases">
        <title>Couchioplanes caeruleus draft genome sequence.</title>
        <authorList>
            <person name="Sheehan J."/>
            <person name="Caffrey P."/>
        </authorList>
    </citation>
    <scope>NUCLEOTIDE SEQUENCE [LARGE SCALE GENOMIC DNA]</scope>
    <source>
        <strain evidence="1 2">DSM 43634</strain>
    </source>
</reference>
<organism evidence="1 2">
    <name type="scientific">Couchioplanes caeruleus subsp. caeruleus</name>
    <dbReference type="NCBI Taxonomy" id="56427"/>
    <lineage>
        <taxon>Bacteria</taxon>
        <taxon>Bacillati</taxon>
        <taxon>Actinomycetota</taxon>
        <taxon>Actinomycetes</taxon>
        <taxon>Micromonosporales</taxon>
        <taxon>Micromonosporaceae</taxon>
        <taxon>Couchioplanes</taxon>
    </lineage>
</organism>
<dbReference type="EMBL" id="MEIA01000144">
    <property type="protein sequence ID" value="OJF13572.1"/>
    <property type="molecule type" value="Genomic_DNA"/>
</dbReference>
<comment type="caution">
    <text evidence="1">The sequence shown here is derived from an EMBL/GenBank/DDBJ whole genome shotgun (WGS) entry which is preliminary data.</text>
</comment>
<keyword evidence="2" id="KW-1185">Reference proteome</keyword>
<evidence type="ECO:0000313" key="2">
    <source>
        <dbReference type="Proteomes" id="UP000182486"/>
    </source>
</evidence>
<protein>
    <recommendedName>
        <fullName evidence="3">DUF4367 domain-containing protein</fullName>
    </recommendedName>
</protein>
<dbReference type="Proteomes" id="UP000182486">
    <property type="component" value="Unassembled WGS sequence"/>
</dbReference>
<accession>A0A1K0GQW9</accession>
<dbReference type="RefSeq" id="WP_071805845.1">
    <property type="nucleotide sequence ID" value="NZ_MEIA01000144.1"/>
</dbReference>
<evidence type="ECO:0000313" key="1">
    <source>
        <dbReference type="EMBL" id="OJF13572.1"/>
    </source>
</evidence>
<dbReference type="AlphaFoldDB" id="A0A1K0GQW9"/>
<evidence type="ECO:0008006" key="3">
    <source>
        <dbReference type="Google" id="ProtNLM"/>
    </source>
</evidence>
<name>A0A1K0GQW9_9ACTN</name>